<feature type="non-terminal residue" evidence="2">
    <location>
        <position position="70"/>
    </location>
</feature>
<protein>
    <submittedName>
        <fullName evidence="2">Uncharacterized protein</fullName>
    </submittedName>
</protein>
<name>A0A7R9MK50_9ACAR</name>
<organism evidence="2">
    <name type="scientific">Oppiella nova</name>
    <dbReference type="NCBI Taxonomy" id="334625"/>
    <lineage>
        <taxon>Eukaryota</taxon>
        <taxon>Metazoa</taxon>
        <taxon>Ecdysozoa</taxon>
        <taxon>Arthropoda</taxon>
        <taxon>Chelicerata</taxon>
        <taxon>Arachnida</taxon>
        <taxon>Acari</taxon>
        <taxon>Acariformes</taxon>
        <taxon>Sarcoptiformes</taxon>
        <taxon>Oribatida</taxon>
        <taxon>Brachypylina</taxon>
        <taxon>Oppioidea</taxon>
        <taxon>Oppiidae</taxon>
        <taxon>Oppiella</taxon>
    </lineage>
</organism>
<dbReference type="AlphaFoldDB" id="A0A7R9MK50"/>
<keyword evidence="3" id="KW-1185">Reference proteome</keyword>
<keyword evidence="1" id="KW-0472">Membrane</keyword>
<keyword evidence="1" id="KW-1133">Transmembrane helix</keyword>
<evidence type="ECO:0000256" key="1">
    <source>
        <dbReference type="SAM" id="Phobius"/>
    </source>
</evidence>
<proteinExistence type="predicted"/>
<dbReference type="EMBL" id="OC937904">
    <property type="protein sequence ID" value="CAD7661279.1"/>
    <property type="molecule type" value="Genomic_DNA"/>
</dbReference>
<dbReference type="EMBL" id="CAJPVJ010023079">
    <property type="protein sequence ID" value="CAG2178415.1"/>
    <property type="molecule type" value="Genomic_DNA"/>
</dbReference>
<keyword evidence="1" id="KW-0812">Transmembrane</keyword>
<evidence type="ECO:0000313" key="2">
    <source>
        <dbReference type="EMBL" id="CAD7661279.1"/>
    </source>
</evidence>
<reference evidence="2" key="1">
    <citation type="submission" date="2020-11" db="EMBL/GenBank/DDBJ databases">
        <authorList>
            <person name="Tran Van P."/>
        </authorList>
    </citation>
    <scope>NUCLEOTIDE SEQUENCE</scope>
</reference>
<accession>A0A7R9MK50</accession>
<dbReference type="Proteomes" id="UP000728032">
    <property type="component" value="Unassembled WGS sequence"/>
</dbReference>
<gene>
    <name evidence="2" type="ORF">ONB1V03_LOCUS17840</name>
</gene>
<feature type="transmembrane region" description="Helical" evidence="1">
    <location>
        <begin position="12"/>
        <end position="36"/>
    </location>
</feature>
<sequence length="70" mass="8534">MEFQYTNEWTVIIINMMSKIILIAYIMAICVTMVTCNHWNEHWNKYSQDERQWIMIMFCSDCEFIKGDLD</sequence>
<evidence type="ECO:0000313" key="3">
    <source>
        <dbReference type="Proteomes" id="UP000728032"/>
    </source>
</evidence>